<comment type="caution">
    <text evidence="1">The sequence shown here is derived from an EMBL/GenBank/DDBJ whole genome shotgun (WGS) entry which is preliminary data.</text>
</comment>
<proteinExistence type="predicted"/>
<keyword evidence="2" id="KW-1185">Reference proteome</keyword>
<protein>
    <submittedName>
        <fullName evidence="1">29968_t:CDS:1</fullName>
    </submittedName>
</protein>
<sequence>LSTIMQNNTIVTPPDTPLLANKYKYNICQKTFKDKAELAHHNAIIHKYSIQEKLPVVPANLSELFKNDLVYFIHRQLSNGFKNARKKTVSITCSKN</sequence>
<dbReference type="Proteomes" id="UP000789901">
    <property type="component" value="Unassembled WGS sequence"/>
</dbReference>
<evidence type="ECO:0000313" key="2">
    <source>
        <dbReference type="Proteomes" id="UP000789901"/>
    </source>
</evidence>
<gene>
    <name evidence="1" type="ORF">GMARGA_LOCUS31536</name>
</gene>
<name>A0ABN7WJB7_GIGMA</name>
<reference evidence="1 2" key="1">
    <citation type="submission" date="2021-06" db="EMBL/GenBank/DDBJ databases">
        <authorList>
            <person name="Kallberg Y."/>
            <person name="Tangrot J."/>
            <person name="Rosling A."/>
        </authorList>
    </citation>
    <scope>NUCLEOTIDE SEQUENCE [LARGE SCALE GENOMIC DNA]</scope>
    <source>
        <strain evidence="1 2">120-4 pot B 10/14</strain>
    </source>
</reference>
<evidence type="ECO:0000313" key="1">
    <source>
        <dbReference type="EMBL" id="CAG8833395.1"/>
    </source>
</evidence>
<organism evidence="1 2">
    <name type="scientific">Gigaspora margarita</name>
    <dbReference type="NCBI Taxonomy" id="4874"/>
    <lineage>
        <taxon>Eukaryota</taxon>
        <taxon>Fungi</taxon>
        <taxon>Fungi incertae sedis</taxon>
        <taxon>Mucoromycota</taxon>
        <taxon>Glomeromycotina</taxon>
        <taxon>Glomeromycetes</taxon>
        <taxon>Diversisporales</taxon>
        <taxon>Gigasporaceae</taxon>
        <taxon>Gigaspora</taxon>
    </lineage>
</organism>
<accession>A0ABN7WJB7</accession>
<dbReference type="EMBL" id="CAJVQB010047272">
    <property type="protein sequence ID" value="CAG8833395.1"/>
    <property type="molecule type" value="Genomic_DNA"/>
</dbReference>
<feature type="non-terminal residue" evidence="1">
    <location>
        <position position="1"/>
    </location>
</feature>